<dbReference type="AlphaFoldDB" id="A0A2P2IQQ5"/>
<evidence type="ECO:0000313" key="2">
    <source>
        <dbReference type="EMBL" id="MBW83553.1"/>
    </source>
</evidence>
<dbReference type="EMBL" id="GGEC01003070">
    <property type="protein sequence ID" value="MBW83553.1"/>
    <property type="molecule type" value="Transcribed_RNA"/>
</dbReference>
<accession>A0A2P2IQQ5</accession>
<proteinExistence type="predicted"/>
<feature type="transmembrane region" description="Helical" evidence="1">
    <location>
        <begin position="7"/>
        <end position="25"/>
    </location>
</feature>
<evidence type="ECO:0000256" key="1">
    <source>
        <dbReference type="SAM" id="Phobius"/>
    </source>
</evidence>
<sequence length="45" mass="4835">MILSSCYILIYFVASIPFLLNLGNYCSSLNIRTVIIPGGPLVTGS</sequence>
<reference evidence="2" key="1">
    <citation type="submission" date="2018-02" db="EMBL/GenBank/DDBJ databases">
        <title>Rhizophora mucronata_Transcriptome.</title>
        <authorList>
            <person name="Meera S.P."/>
            <person name="Sreeshan A."/>
            <person name="Augustine A."/>
        </authorList>
    </citation>
    <scope>NUCLEOTIDE SEQUENCE</scope>
    <source>
        <tissue evidence="2">Leaf</tissue>
    </source>
</reference>
<organism evidence="2">
    <name type="scientific">Rhizophora mucronata</name>
    <name type="common">Asiatic mangrove</name>
    <dbReference type="NCBI Taxonomy" id="61149"/>
    <lineage>
        <taxon>Eukaryota</taxon>
        <taxon>Viridiplantae</taxon>
        <taxon>Streptophyta</taxon>
        <taxon>Embryophyta</taxon>
        <taxon>Tracheophyta</taxon>
        <taxon>Spermatophyta</taxon>
        <taxon>Magnoliopsida</taxon>
        <taxon>eudicotyledons</taxon>
        <taxon>Gunneridae</taxon>
        <taxon>Pentapetalae</taxon>
        <taxon>rosids</taxon>
        <taxon>fabids</taxon>
        <taxon>Malpighiales</taxon>
        <taxon>Rhizophoraceae</taxon>
        <taxon>Rhizophora</taxon>
    </lineage>
</organism>
<keyword evidence="1" id="KW-0812">Transmembrane</keyword>
<protein>
    <submittedName>
        <fullName evidence="2">Uncharacterized protein MANES_02G145500</fullName>
    </submittedName>
</protein>
<keyword evidence="1" id="KW-1133">Transmembrane helix</keyword>
<name>A0A2P2IQQ5_RHIMU</name>
<keyword evidence="1" id="KW-0472">Membrane</keyword>